<evidence type="ECO:0000259" key="5">
    <source>
        <dbReference type="PROSITE" id="PS50865"/>
    </source>
</evidence>
<gene>
    <name evidence="6" type="ORF">RDWZM_006344</name>
</gene>
<protein>
    <recommendedName>
        <fullName evidence="5">MYND-type domain-containing protein</fullName>
    </recommendedName>
</protein>
<keyword evidence="7" id="KW-1185">Reference proteome</keyword>
<keyword evidence="2 4" id="KW-0863">Zinc-finger</keyword>
<dbReference type="SUPFAM" id="SSF144232">
    <property type="entry name" value="HIT/MYND zinc finger-like"/>
    <property type="match status" value="1"/>
</dbReference>
<reference evidence="6" key="1">
    <citation type="submission" date="2022-12" db="EMBL/GenBank/DDBJ databases">
        <title>Genome assemblies of Blomia tropicalis.</title>
        <authorList>
            <person name="Cui Y."/>
        </authorList>
    </citation>
    <scope>NUCLEOTIDE SEQUENCE</scope>
    <source>
        <tissue evidence="6">Adult mites</tissue>
    </source>
</reference>
<dbReference type="Proteomes" id="UP001142055">
    <property type="component" value="Chromosome 2"/>
</dbReference>
<dbReference type="Pfam" id="PF10149">
    <property type="entry name" value="TM231"/>
    <property type="match status" value="2"/>
</dbReference>
<name>A0A9Q0MAB4_BLOTA</name>
<sequence length="576" mass="66945">MSSSKIDFGFIEPYRYEWLSKSKFFPSKVGGRPSFLALKPILGPTELKCNVCNRTMRFILQLYAPIESIENAFHRTLFVFGCGQTKACSEQFVVYRCQLAQKNDFYSDVAPDYDKNKDDTSYDPSPSNFSIQQCPVCNIFAPHRCAQCQTESYCSKEHQVVHWKIGGHKQRCGSSDQTSVDNGKTCKYEGILFPESEIIIDNDVDNEDNNDDKTEDNEEVENELEMTKFYEYIKKNRPTLQDENVEVYVSSGSGNQDKQTNMLQEVDEDEQRTFEHFKKQSKLGEAIRYRADWNIDQFSMDDILWISNKSRLNSDQIPNCDQCGSARHFEFQIMPQLLNHLLGIGKPNVSKPTNEEHLDWGTLLLSETTVFYLLWSVAFRFLIPLAIVWNMDGFWLKYNSFNEMPDVQFKKQLILVLDGYSQMEPNILKQFSYTSFPTMSKAFNLIGQYRPVSIEEYESDYNLDRKLDQLNLKLLIPIDLSTIQIRMESIIHIQSQSWFNAKRIHLDGTLDLIQTNPFHHKGFDFRYNSSLISNSGEYIMIENDSNNKTVEQSFEFEKFLNSTINEIILQNLPNVS</sequence>
<dbReference type="GO" id="GO:0008270">
    <property type="term" value="F:zinc ion binding"/>
    <property type="evidence" value="ECO:0007669"/>
    <property type="project" value="UniProtKB-KW"/>
</dbReference>
<dbReference type="PANTHER" id="PTHR12298">
    <property type="entry name" value="PCDC2 PROGRAMMED CELL DEATH PROTEIN 2 -RELATED"/>
    <property type="match status" value="1"/>
</dbReference>
<keyword evidence="3" id="KW-0862">Zinc</keyword>
<evidence type="ECO:0000256" key="3">
    <source>
        <dbReference type="ARBA" id="ARBA00022833"/>
    </source>
</evidence>
<evidence type="ECO:0000313" key="6">
    <source>
        <dbReference type="EMBL" id="KAJ6220532.1"/>
    </source>
</evidence>
<comment type="caution">
    <text evidence="6">The sequence shown here is derived from an EMBL/GenBank/DDBJ whole genome shotgun (WGS) entry which is preliminary data.</text>
</comment>
<evidence type="ECO:0000313" key="7">
    <source>
        <dbReference type="Proteomes" id="UP001142055"/>
    </source>
</evidence>
<evidence type="ECO:0000256" key="1">
    <source>
        <dbReference type="ARBA" id="ARBA00022723"/>
    </source>
</evidence>
<organism evidence="6 7">
    <name type="scientific">Blomia tropicalis</name>
    <name type="common">Mite</name>
    <dbReference type="NCBI Taxonomy" id="40697"/>
    <lineage>
        <taxon>Eukaryota</taxon>
        <taxon>Metazoa</taxon>
        <taxon>Ecdysozoa</taxon>
        <taxon>Arthropoda</taxon>
        <taxon>Chelicerata</taxon>
        <taxon>Arachnida</taxon>
        <taxon>Acari</taxon>
        <taxon>Acariformes</taxon>
        <taxon>Sarcoptiformes</taxon>
        <taxon>Astigmata</taxon>
        <taxon>Glycyphagoidea</taxon>
        <taxon>Echimyopodidae</taxon>
        <taxon>Blomia</taxon>
    </lineage>
</organism>
<proteinExistence type="predicted"/>
<dbReference type="Gene3D" id="6.10.140.2220">
    <property type="match status" value="1"/>
</dbReference>
<dbReference type="PROSITE" id="PS01360">
    <property type="entry name" value="ZF_MYND_1"/>
    <property type="match status" value="1"/>
</dbReference>
<feature type="domain" description="MYND-type" evidence="5">
    <location>
        <begin position="134"/>
        <end position="172"/>
    </location>
</feature>
<dbReference type="AlphaFoldDB" id="A0A9Q0MAB4"/>
<dbReference type="InterPro" id="IPR019306">
    <property type="entry name" value="TMEM231"/>
</dbReference>
<keyword evidence="1" id="KW-0479">Metal-binding</keyword>
<dbReference type="GO" id="GO:0005737">
    <property type="term" value="C:cytoplasm"/>
    <property type="evidence" value="ECO:0007669"/>
    <property type="project" value="InterPro"/>
</dbReference>
<evidence type="ECO:0000256" key="2">
    <source>
        <dbReference type="ARBA" id="ARBA00022771"/>
    </source>
</evidence>
<dbReference type="InterPro" id="IPR002893">
    <property type="entry name" value="Znf_MYND"/>
</dbReference>
<accession>A0A9Q0MAB4</accession>
<dbReference type="EMBL" id="JAPWDV010000002">
    <property type="protein sequence ID" value="KAJ6220532.1"/>
    <property type="molecule type" value="Genomic_DNA"/>
</dbReference>
<dbReference type="PANTHER" id="PTHR12298:SF4">
    <property type="entry name" value="PROGRAMMED CELL DEATH PROTEIN 2"/>
    <property type="match status" value="1"/>
</dbReference>
<dbReference type="PROSITE" id="PS50865">
    <property type="entry name" value="ZF_MYND_2"/>
    <property type="match status" value="1"/>
</dbReference>
<dbReference type="Pfam" id="PF01753">
    <property type="entry name" value="zf-MYND"/>
    <property type="match status" value="1"/>
</dbReference>
<evidence type="ECO:0000256" key="4">
    <source>
        <dbReference type="PROSITE-ProRule" id="PRU00134"/>
    </source>
</evidence>
<dbReference type="GO" id="GO:0005634">
    <property type="term" value="C:nucleus"/>
    <property type="evidence" value="ECO:0007669"/>
    <property type="project" value="TreeGrafter"/>
</dbReference>